<organism evidence="1 2">
    <name type="scientific">Pararge aegeria aegeria</name>
    <dbReference type="NCBI Taxonomy" id="348720"/>
    <lineage>
        <taxon>Eukaryota</taxon>
        <taxon>Metazoa</taxon>
        <taxon>Ecdysozoa</taxon>
        <taxon>Arthropoda</taxon>
        <taxon>Hexapoda</taxon>
        <taxon>Insecta</taxon>
        <taxon>Pterygota</taxon>
        <taxon>Neoptera</taxon>
        <taxon>Endopterygota</taxon>
        <taxon>Lepidoptera</taxon>
        <taxon>Glossata</taxon>
        <taxon>Ditrysia</taxon>
        <taxon>Papilionoidea</taxon>
        <taxon>Nymphalidae</taxon>
        <taxon>Satyrinae</taxon>
        <taxon>Satyrini</taxon>
        <taxon>Parargina</taxon>
        <taxon>Pararge</taxon>
    </lineage>
</organism>
<proteinExistence type="predicted"/>
<dbReference type="AlphaFoldDB" id="A0A8S4SCL0"/>
<dbReference type="Proteomes" id="UP000838756">
    <property type="component" value="Unassembled WGS sequence"/>
</dbReference>
<dbReference type="EMBL" id="CAKXAJ010026297">
    <property type="protein sequence ID" value="CAH2266068.1"/>
    <property type="molecule type" value="Genomic_DNA"/>
</dbReference>
<keyword evidence="2" id="KW-1185">Reference proteome</keyword>
<name>A0A8S4SCL0_9NEOP</name>
<protein>
    <submittedName>
        <fullName evidence="1">Jg9120 protein</fullName>
    </submittedName>
</protein>
<gene>
    <name evidence="1" type="primary">jg9120</name>
    <name evidence="1" type="ORF">PAEG_LOCUS25152</name>
</gene>
<comment type="caution">
    <text evidence="1">The sequence shown here is derived from an EMBL/GenBank/DDBJ whole genome shotgun (WGS) entry which is preliminary data.</text>
</comment>
<evidence type="ECO:0000313" key="1">
    <source>
        <dbReference type="EMBL" id="CAH2266068.1"/>
    </source>
</evidence>
<accession>A0A8S4SCL0</accession>
<sequence>MFVPHAHFTFVTLLAQPQALRSYHRHSLVRSLVGTIWEYNFRIFSGLVWWKALVETSYHPVDRDVSLSDMTFRDAWIPFRGKSKILLPYFQKVSLNE</sequence>
<reference evidence="1" key="1">
    <citation type="submission" date="2022-03" db="EMBL/GenBank/DDBJ databases">
        <authorList>
            <person name="Lindestad O."/>
        </authorList>
    </citation>
    <scope>NUCLEOTIDE SEQUENCE</scope>
</reference>
<evidence type="ECO:0000313" key="2">
    <source>
        <dbReference type="Proteomes" id="UP000838756"/>
    </source>
</evidence>